<feature type="active site" evidence="12">
    <location>
        <position position="275"/>
    </location>
</feature>
<dbReference type="Pfam" id="PF08545">
    <property type="entry name" value="ACP_syn_III"/>
    <property type="match status" value="1"/>
</dbReference>
<reference evidence="15 16" key="1">
    <citation type="submission" date="2020-08" db="EMBL/GenBank/DDBJ databases">
        <title>Genomic Encyclopedia of Type Strains, Phase IV (KMG-IV): sequencing the most valuable type-strain genomes for metagenomic binning, comparative biology and taxonomic classification.</title>
        <authorList>
            <person name="Goeker M."/>
        </authorList>
    </citation>
    <scope>NUCLEOTIDE SEQUENCE [LARGE SCALE GENOMIC DNA]</scope>
    <source>
        <strain evidence="15 16">DSM 22975</strain>
    </source>
</reference>
<evidence type="ECO:0000256" key="5">
    <source>
        <dbReference type="ARBA" id="ARBA00022679"/>
    </source>
</evidence>
<evidence type="ECO:0000313" key="15">
    <source>
        <dbReference type="EMBL" id="MBB6055406.1"/>
    </source>
</evidence>
<evidence type="ECO:0000256" key="6">
    <source>
        <dbReference type="ARBA" id="ARBA00022832"/>
    </source>
</evidence>
<dbReference type="HAMAP" id="MF_01815">
    <property type="entry name" value="FabH"/>
    <property type="match status" value="1"/>
</dbReference>
<evidence type="ECO:0000259" key="14">
    <source>
        <dbReference type="Pfam" id="PF08545"/>
    </source>
</evidence>
<dbReference type="InterPro" id="IPR013747">
    <property type="entry name" value="ACP_syn_III_C"/>
</dbReference>
<comment type="subcellular location">
    <subcellularLocation>
        <location evidence="12">Cytoplasm</location>
    </subcellularLocation>
</comment>
<evidence type="ECO:0000256" key="8">
    <source>
        <dbReference type="ARBA" id="ARBA00023160"/>
    </source>
</evidence>
<keyword evidence="7 12" id="KW-0443">Lipid metabolism</keyword>
<evidence type="ECO:0000256" key="12">
    <source>
        <dbReference type="HAMAP-Rule" id="MF_01815"/>
    </source>
</evidence>
<accession>A0A841GFJ2</accession>
<dbReference type="SUPFAM" id="SSF53901">
    <property type="entry name" value="Thiolase-like"/>
    <property type="match status" value="1"/>
</dbReference>
<protein>
    <recommendedName>
        <fullName evidence="3 12">Beta-ketoacyl-[acyl-carrier-protein] synthase III</fullName>
        <shortName evidence="12">Beta-ketoacyl-ACP synthase III</shortName>
        <shortName evidence="12">KAS III</shortName>
        <ecNumber evidence="3 12">2.3.1.180</ecNumber>
    </recommendedName>
    <alternativeName>
        <fullName evidence="12">3-oxoacyl-[acyl-carrier-protein] synthase 3</fullName>
    </alternativeName>
    <alternativeName>
        <fullName evidence="12">3-oxoacyl-[acyl-carrier-protein] synthase III</fullName>
    </alternativeName>
</protein>
<feature type="region of interest" description="ACP-binding" evidence="12">
    <location>
        <begin position="246"/>
        <end position="250"/>
    </location>
</feature>
<evidence type="ECO:0000256" key="4">
    <source>
        <dbReference type="ARBA" id="ARBA00022516"/>
    </source>
</evidence>
<dbReference type="InterPro" id="IPR016039">
    <property type="entry name" value="Thiolase-like"/>
</dbReference>
<dbReference type="Gene3D" id="3.40.47.10">
    <property type="match status" value="1"/>
</dbReference>
<keyword evidence="10 12" id="KW-0012">Acyltransferase</keyword>
<comment type="function">
    <text evidence="12">Catalyzes the condensation reaction of fatty acid synthesis by the addition to an acyl acceptor of two carbons from malonyl-ACP. Catalyzes the first condensation reaction which initiates fatty acid synthesis and may therefore play a role in governing the total rate of fatty acid production. Possesses both acetoacetyl-ACP synthase and acetyl transacylase activities. Its substrate specificity determines the biosynthesis of branched-chain and/or straight-chain of fatty acids.</text>
</comment>
<dbReference type="RefSeq" id="WP_188026189.1">
    <property type="nucleotide sequence ID" value="NZ_JACHGR010000004.1"/>
</dbReference>
<dbReference type="GO" id="GO:0005737">
    <property type="term" value="C:cytoplasm"/>
    <property type="evidence" value="ECO:0007669"/>
    <property type="project" value="UniProtKB-SubCell"/>
</dbReference>
<dbReference type="GO" id="GO:0033818">
    <property type="term" value="F:beta-ketoacyl-acyl-carrier-protein synthase III activity"/>
    <property type="evidence" value="ECO:0007669"/>
    <property type="project" value="UniProtKB-UniRule"/>
</dbReference>
<proteinExistence type="inferred from homology"/>
<dbReference type="FunFam" id="3.40.47.10:FF:000004">
    <property type="entry name" value="3-oxoacyl-[acyl-carrier-protein] synthase 3"/>
    <property type="match status" value="1"/>
</dbReference>
<comment type="subunit">
    <text evidence="12">Homodimer.</text>
</comment>
<dbReference type="PANTHER" id="PTHR43091">
    <property type="entry name" value="3-OXOACYL-[ACYL-CARRIER-PROTEIN] SYNTHASE"/>
    <property type="match status" value="1"/>
</dbReference>
<feature type="active site" evidence="12">
    <location>
        <position position="112"/>
    </location>
</feature>
<dbReference type="CDD" id="cd00830">
    <property type="entry name" value="KAS_III"/>
    <property type="match status" value="1"/>
</dbReference>
<comment type="catalytic activity">
    <reaction evidence="11">
        <text>malonyl-[ACP] + acetyl-CoA + H(+) = 3-oxobutanoyl-[ACP] + CO2 + CoA</text>
        <dbReference type="Rhea" id="RHEA:12080"/>
        <dbReference type="Rhea" id="RHEA-COMP:9623"/>
        <dbReference type="Rhea" id="RHEA-COMP:9625"/>
        <dbReference type="ChEBI" id="CHEBI:15378"/>
        <dbReference type="ChEBI" id="CHEBI:16526"/>
        <dbReference type="ChEBI" id="CHEBI:57287"/>
        <dbReference type="ChEBI" id="CHEBI:57288"/>
        <dbReference type="ChEBI" id="CHEBI:78449"/>
        <dbReference type="ChEBI" id="CHEBI:78450"/>
        <dbReference type="EC" id="2.3.1.180"/>
    </reaction>
    <physiologicalReaction direction="left-to-right" evidence="11">
        <dbReference type="Rhea" id="RHEA:12081"/>
    </physiologicalReaction>
</comment>
<organism evidence="15 16">
    <name type="scientific">Tolumonas osonensis</name>
    <dbReference type="NCBI Taxonomy" id="675874"/>
    <lineage>
        <taxon>Bacteria</taxon>
        <taxon>Pseudomonadati</taxon>
        <taxon>Pseudomonadota</taxon>
        <taxon>Gammaproteobacteria</taxon>
        <taxon>Aeromonadales</taxon>
        <taxon>Aeromonadaceae</taxon>
        <taxon>Tolumonas</taxon>
    </lineage>
</organism>
<dbReference type="UniPathway" id="UPA00094"/>
<dbReference type="GO" id="GO:0004315">
    <property type="term" value="F:3-oxoacyl-[acyl-carrier-protein] synthase activity"/>
    <property type="evidence" value="ECO:0007669"/>
    <property type="project" value="InterPro"/>
</dbReference>
<evidence type="ECO:0000256" key="11">
    <source>
        <dbReference type="ARBA" id="ARBA00051096"/>
    </source>
</evidence>
<dbReference type="InterPro" id="IPR004655">
    <property type="entry name" value="FabH"/>
</dbReference>
<keyword evidence="4 12" id="KW-0444">Lipid biosynthesis</keyword>
<evidence type="ECO:0000259" key="13">
    <source>
        <dbReference type="Pfam" id="PF08541"/>
    </source>
</evidence>
<evidence type="ECO:0000256" key="2">
    <source>
        <dbReference type="ARBA" id="ARBA00008642"/>
    </source>
</evidence>
<evidence type="ECO:0000313" key="16">
    <source>
        <dbReference type="Proteomes" id="UP000585721"/>
    </source>
</evidence>
<name>A0A841GFJ2_9GAMM</name>
<dbReference type="GO" id="GO:0006633">
    <property type="term" value="P:fatty acid biosynthetic process"/>
    <property type="evidence" value="ECO:0007669"/>
    <property type="project" value="UniProtKB-UniRule"/>
</dbReference>
<dbReference type="NCBIfam" id="NF006829">
    <property type="entry name" value="PRK09352.1"/>
    <property type="match status" value="1"/>
</dbReference>
<comment type="similarity">
    <text evidence="2 12">Belongs to the thiolase-like superfamily. FabH family.</text>
</comment>
<keyword evidence="9 12" id="KW-0511">Multifunctional enzyme</keyword>
<comment type="pathway">
    <text evidence="1 12">Lipid metabolism; fatty acid biosynthesis.</text>
</comment>
<keyword evidence="6 12" id="KW-0276">Fatty acid metabolism</keyword>
<comment type="caution">
    <text evidence="15">The sequence shown here is derived from an EMBL/GenBank/DDBJ whole genome shotgun (WGS) entry which is preliminary data.</text>
</comment>
<sequence length="318" mass="34097">MFSKILGTGSYVPAKVRTNADLERMVETSDEWIVERTGIRERRIAGDNETVASLSFQAAQQALSAAEITAAELDMIIVATTSAENAFPAAACELQAMLDRPGIPAFDLAAACAGFTYALSVADQFIRAGNAKHILVVGADTLSRACEPNDRGTIILFGDGAGAVVLGASEEQGILSTHLFADGRYGDLLKLPQAQRGSDDTDNAYMFMKGNDVFKVAVTRLSELVTQTLDANNIDKSELDWLVPHQANWRIISATAKKLGMSMDQVILTLDRHGNTSAASVPIALDEGVRDGRIKRGQLLLLEAFGGGFTWGSALIRY</sequence>
<feature type="domain" description="Beta-ketoacyl-[acyl-carrier-protein] synthase III C-terminal" evidence="13">
    <location>
        <begin position="229"/>
        <end position="318"/>
    </location>
</feature>
<feature type="domain" description="Beta-ketoacyl-[acyl-carrier-protein] synthase III N-terminal" evidence="14">
    <location>
        <begin position="106"/>
        <end position="183"/>
    </location>
</feature>
<keyword evidence="8 12" id="KW-0275">Fatty acid biosynthesis</keyword>
<evidence type="ECO:0000256" key="9">
    <source>
        <dbReference type="ARBA" id="ARBA00023268"/>
    </source>
</evidence>
<keyword evidence="16" id="KW-1185">Reference proteome</keyword>
<comment type="domain">
    <text evidence="12">The last Arg residue of the ACP-binding site is essential for the weak association between ACP/AcpP and FabH.</text>
</comment>
<evidence type="ECO:0000256" key="10">
    <source>
        <dbReference type="ARBA" id="ARBA00023315"/>
    </source>
</evidence>
<dbReference type="Proteomes" id="UP000585721">
    <property type="component" value="Unassembled WGS sequence"/>
</dbReference>
<dbReference type="PANTHER" id="PTHR43091:SF1">
    <property type="entry name" value="BETA-KETOACYL-[ACYL-CARRIER-PROTEIN] SYNTHASE III, CHLOROPLASTIC"/>
    <property type="match status" value="1"/>
</dbReference>
<dbReference type="EMBL" id="JACHGR010000004">
    <property type="protein sequence ID" value="MBB6055406.1"/>
    <property type="molecule type" value="Genomic_DNA"/>
</dbReference>
<dbReference type="InterPro" id="IPR013751">
    <property type="entry name" value="ACP_syn_III_N"/>
</dbReference>
<evidence type="ECO:0000256" key="1">
    <source>
        <dbReference type="ARBA" id="ARBA00005194"/>
    </source>
</evidence>
<evidence type="ECO:0000256" key="7">
    <source>
        <dbReference type="ARBA" id="ARBA00023098"/>
    </source>
</evidence>
<gene>
    <name evidence="12" type="primary">fabH</name>
    <name evidence="15" type="ORF">HNR75_001312</name>
</gene>
<feature type="active site" evidence="12">
    <location>
        <position position="245"/>
    </location>
</feature>
<keyword evidence="12" id="KW-0963">Cytoplasm</keyword>
<evidence type="ECO:0000256" key="3">
    <source>
        <dbReference type="ARBA" id="ARBA00012333"/>
    </source>
</evidence>
<dbReference type="AlphaFoldDB" id="A0A841GFJ2"/>
<dbReference type="Pfam" id="PF08541">
    <property type="entry name" value="ACP_syn_III_C"/>
    <property type="match status" value="1"/>
</dbReference>
<dbReference type="NCBIfam" id="TIGR00747">
    <property type="entry name" value="fabH"/>
    <property type="match status" value="1"/>
</dbReference>
<keyword evidence="5 12" id="KW-0808">Transferase</keyword>
<dbReference type="EC" id="2.3.1.180" evidence="3 12"/>